<name>A0ACC0K2A8_CHOFU</name>
<evidence type="ECO:0000313" key="1">
    <source>
        <dbReference type="EMBL" id="KAI8430579.1"/>
    </source>
</evidence>
<gene>
    <name evidence="1" type="ORF">MSG28_000801</name>
</gene>
<keyword evidence="2" id="KW-1185">Reference proteome</keyword>
<sequence length="248" mass="27824">MSSINNYVSLPCPILLLNKANILFVLSKLVSGIEERLGQYECVLNRPAHGHHAQVGDCQDNTAGYNCEECKPGYERDAYQQCVPSRTVPSSCKIGTFGLDQENPDGCTPCYCSGVTRDCVETPNYSRIAIPAPIIGENYGNYSITDLTARQIINDQFSPSASESELTYIFNFLPNEELFWSLPQFTGWQRIHNPPVFRAPEMEVLTTSRDTFTQLSSAFSRKGLVPPQFSNTGKPERFHVSLEKFEEF</sequence>
<dbReference type="EMBL" id="CM046131">
    <property type="protein sequence ID" value="KAI8430579.1"/>
    <property type="molecule type" value="Genomic_DNA"/>
</dbReference>
<dbReference type="Proteomes" id="UP001064048">
    <property type="component" value="Chromosome Z"/>
</dbReference>
<evidence type="ECO:0000313" key="2">
    <source>
        <dbReference type="Proteomes" id="UP001064048"/>
    </source>
</evidence>
<accession>A0ACC0K2A8</accession>
<proteinExistence type="predicted"/>
<organism evidence="1 2">
    <name type="scientific">Choristoneura fumiferana</name>
    <name type="common">Spruce budworm moth</name>
    <name type="synonym">Archips fumiferana</name>
    <dbReference type="NCBI Taxonomy" id="7141"/>
    <lineage>
        <taxon>Eukaryota</taxon>
        <taxon>Metazoa</taxon>
        <taxon>Ecdysozoa</taxon>
        <taxon>Arthropoda</taxon>
        <taxon>Hexapoda</taxon>
        <taxon>Insecta</taxon>
        <taxon>Pterygota</taxon>
        <taxon>Neoptera</taxon>
        <taxon>Endopterygota</taxon>
        <taxon>Lepidoptera</taxon>
        <taxon>Glossata</taxon>
        <taxon>Ditrysia</taxon>
        <taxon>Tortricoidea</taxon>
        <taxon>Tortricidae</taxon>
        <taxon>Tortricinae</taxon>
        <taxon>Choristoneura</taxon>
    </lineage>
</organism>
<protein>
    <submittedName>
        <fullName evidence="1">Uncharacterized protein</fullName>
    </submittedName>
</protein>
<comment type="caution">
    <text evidence="1">The sequence shown here is derived from an EMBL/GenBank/DDBJ whole genome shotgun (WGS) entry which is preliminary data.</text>
</comment>
<reference evidence="1 2" key="1">
    <citation type="journal article" date="2022" name="Genome Biol. Evol.">
        <title>The Spruce Budworm Genome: Reconstructing the Evolutionary History of Antifreeze Proteins.</title>
        <authorList>
            <person name="Beliveau C."/>
            <person name="Gagne P."/>
            <person name="Picq S."/>
            <person name="Vernygora O."/>
            <person name="Keeling C.I."/>
            <person name="Pinkney K."/>
            <person name="Doucet D."/>
            <person name="Wen F."/>
            <person name="Johnston J.S."/>
            <person name="Maaroufi H."/>
            <person name="Boyle B."/>
            <person name="Laroche J."/>
            <person name="Dewar K."/>
            <person name="Juretic N."/>
            <person name="Blackburn G."/>
            <person name="Nisole A."/>
            <person name="Brunet B."/>
            <person name="Brandao M."/>
            <person name="Lumley L."/>
            <person name="Duan J."/>
            <person name="Quan G."/>
            <person name="Lucarotti C.J."/>
            <person name="Roe A.D."/>
            <person name="Sperling F.A.H."/>
            <person name="Levesque R.C."/>
            <person name="Cusson M."/>
        </authorList>
    </citation>
    <scope>NUCLEOTIDE SEQUENCE [LARGE SCALE GENOMIC DNA]</scope>
    <source>
        <strain evidence="1">Glfc:IPQL:Cfum</strain>
    </source>
</reference>